<dbReference type="Pfam" id="PF04268">
    <property type="entry name" value="SoxG"/>
    <property type="match status" value="1"/>
</dbReference>
<dbReference type="GO" id="GO:0008115">
    <property type="term" value="F:sarcosine oxidase activity"/>
    <property type="evidence" value="ECO:0007669"/>
    <property type="project" value="UniProtKB-EC"/>
</dbReference>
<evidence type="ECO:0000313" key="1">
    <source>
        <dbReference type="EMBL" id="CPR17239.1"/>
    </source>
</evidence>
<proteinExistence type="predicted"/>
<dbReference type="KEGG" id="fiy:BN1229_v1_1163"/>
<reference evidence="2" key="1">
    <citation type="submission" date="2015-02" db="EMBL/GenBank/DDBJ databases">
        <authorList>
            <person name="Chooi Y.-H."/>
        </authorList>
    </citation>
    <scope>NUCLEOTIDE SEQUENCE [LARGE SCALE GENOMIC DNA]</scope>
    <source>
        <strain evidence="2">strain Y</strain>
    </source>
</reference>
<dbReference type="EC" id="1.5.3.1" evidence="1"/>
<name>A0A0D6JCG7_9HYPH</name>
<dbReference type="RefSeq" id="WP_052743722.1">
    <property type="nucleotide sequence ID" value="NZ_LN829118.1"/>
</dbReference>
<dbReference type="InterPro" id="IPR007375">
    <property type="entry name" value="SoxG"/>
</dbReference>
<gene>
    <name evidence="1" type="primary">soxG</name>
    <name evidence="1" type="ORF">YBN1229_v1_1163</name>
</gene>
<dbReference type="Proteomes" id="UP000033187">
    <property type="component" value="Chromosome 1"/>
</dbReference>
<dbReference type="AlphaFoldDB" id="A0A0D6JCG7"/>
<keyword evidence="2" id="KW-1185">Reference proteome</keyword>
<evidence type="ECO:0000313" key="2">
    <source>
        <dbReference type="Proteomes" id="UP000033187"/>
    </source>
</evidence>
<dbReference type="KEGG" id="fil:BN1229_v1_1164"/>
<keyword evidence="1" id="KW-0560">Oxidoreductase</keyword>
<organism evidence="1 2">
    <name type="scientific">Candidatus Filomicrobium marinum</name>
    <dbReference type="NCBI Taxonomy" id="1608628"/>
    <lineage>
        <taxon>Bacteria</taxon>
        <taxon>Pseudomonadati</taxon>
        <taxon>Pseudomonadota</taxon>
        <taxon>Alphaproteobacteria</taxon>
        <taxon>Hyphomicrobiales</taxon>
        <taxon>Hyphomicrobiaceae</taxon>
        <taxon>Filomicrobium</taxon>
    </lineage>
</organism>
<dbReference type="Gene3D" id="3.30.1360.120">
    <property type="entry name" value="Probable tRNA modification gtpase trme, domain 1"/>
    <property type="match status" value="1"/>
</dbReference>
<dbReference type="SUPFAM" id="SSF103025">
    <property type="entry name" value="Folate-binding domain"/>
    <property type="match status" value="1"/>
</dbReference>
<dbReference type="InterPro" id="IPR027266">
    <property type="entry name" value="TrmE/GcvT-like"/>
</dbReference>
<accession>A0A0D6JCG7</accession>
<dbReference type="Gene3D" id="3.30.70.1520">
    <property type="entry name" value="Heterotetrameric sarcosine oxidase"/>
    <property type="match status" value="1"/>
</dbReference>
<sequence>MVDQLITLPAFPAPSIERADQVRIVARENVQIVGITARERETESLVLAFRAVYGLDLPMKPARVEKDGLAVVWAGRHQWLLMSDVAAVPDLEQIMRADFGGYAAVVDHSDARAIVAVSGRRARDLLAKGVSIDLHPRVFTTGDAAATAISHVGMHIWQTDEKPTFELAVPRTYADSLWRWMERASAEYQNSDSLL</sequence>
<protein>
    <submittedName>
        <fullName evidence="1">Sarcosine oxidase, gamma subunit</fullName>
        <ecNumber evidence="1">1.5.3.1</ecNumber>
    </submittedName>
</protein>
<dbReference type="EMBL" id="LN829119">
    <property type="protein sequence ID" value="CPR17239.1"/>
    <property type="molecule type" value="Genomic_DNA"/>
</dbReference>